<comment type="caution">
    <text evidence="1">The sequence shown here is derived from an EMBL/GenBank/DDBJ whole genome shotgun (WGS) entry which is preliminary data.</text>
</comment>
<dbReference type="Proteomes" id="UP001241377">
    <property type="component" value="Unassembled WGS sequence"/>
</dbReference>
<name>A0ACC2V3Q0_9TREE</name>
<evidence type="ECO:0000313" key="2">
    <source>
        <dbReference type="Proteomes" id="UP001241377"/>
    </source>
</evidence>
<gene>
    <name evidence="1" type="ORF">QFC19_008191</name>
</gene>
<organism evidence="1 2">
    <name type="scientific">Naganishia cerealis</name>
    <dbReference type="NCBI Taxonomy" id="610337"/>
    <lineage>
        <taxon>Eukaryota</taxon>
        <taxon>Fungi</taxon>
        <taxon>Dikarya</taxon>
        <taxon>Basidiomycota</taxon>
        <taxon>Agaricomycotina</taxon>
        <taxon>Tremellomycetes</taxon>
        <taxon>Filobasidiales</taxon>
        <taxon>Filobasidiaceae</taxon>
        <taxon>Naganishia</taxon>
    </lineage>
</organism>
<sequence length="96" mass="10739">MVSSQTASQSELDASRVPLGWRDQCSAHKTLYAPWACEDERHGYEKCQYDEYVVPQVCPAFPLADTDFGLGSTSYMRRMKQLSAQKKAAAEAADEE</sequence>
<keyword evidence="2" id="KW-1185">Reference proteome</keyword>
<protein>
    <submittedName>
        <fullName evidence="1">Uncharacterized protein</fullName>
    </submittedName>
</protein>
<evidence type="ECO:0000313" key="1">
    <source>
        <dbReference type="EMBL" id="KAJ9093814.1"/>
    </source>
</evidence>
<proteinExistence type="predicted"/>
<dbReference type="EMBL" id="JASBWR010000118">
    <property type="protein sequence ID" value="KAJ9093814.1"/>
    <property type="molecule type" value="Genomic_DNA"/>
</dbReference>
<accession>A0ACC2V3Q0</accession>
<reference evidence="1" key="1">
    <citation type="submission" date="2023-04" db="EMBL/GenBank/DDBJ databases">
        <title>Draft Genome sequencing of Naganishia species isolated from polar environments using Oxford Nanopore Technology.</title>
        <authorList>
            <person name="Leo P."/>
            <person name="Venkateswaran K."/>
        </authorList>
    </citation>
    <scope>NUCLEOTIDE SEQUENCE</scope>
    <source>
        <strain evidence="1">MNA-CCFEE 5261</strain>
    </source>
</reference>